<organism evidence="1 2">
    <name type="scientific">Persea americana</name>
    <name type="common">Avocado</name>
    <dbReference type="NCBI Taxonomy" id="3435"/>
    <lineage>
        <taxon>Eukaryota</taxon>
        <taxon>Viridiplantae</taxon>
        <taxon>Streptophyta</taxon>
        <taxon>Embryophyta</taxon>
        <taxon>Tracheophyta</taxon>
        <taxon>Spermatophyta</taxon>
        <taxon>Magnoliopsida</taxon>
        <taxon>Magnoliidae</taxon>
        <taxon>Laurales</taxon>
        <taxon>Lauraceae</taxon>
        <taxon>Persea</taxon>
    </lineage>
</organism>
<gene>
    <name evidence="1" type="ORF">MRB53_023101</name>
</gene>
<protein>
    <submittedName>
        <fullName evidence="1">Uncharacterized protein</fullName>
    </submittedName>
</protein>
<reference evidence="1 2" key="1">
    <citation type="journal article" date="2022" name="Hortic Res">
        <title>A haplotype resolved chromosomal level avocado genome allows analysis of novel avocado genes.</title>
        <authorList>
            <person name="Nath O."/>
            <person name="Fletcher S.J."/>
            <person name="Hayward A."/>
            <person name="Shaw L.M."/>
            <person name="Masouleh A.K."/>
            <person name="Furtado A."/>
            <person name="Henry R.J."/>
            <person name="Mitter N."/>
        </authorList>
    </citation>
    <scope>NUCLEOTIDE SEQUENCE [LARGE SCALE GENOMIC DNA]</scope>
    <source>
        <strain evidence="2">cv. Hass</strain>
    </source>
</reference>
<accession>A0ACC2L9F1</accession>
<comment type="caution">
    <text evidence="1">The sequence shown here is derived from an EMBL/GenBank/DDBJ whole genome shotgun (WGS) entry which is preliminary data.</text>
</comment>
<name>A0ACC2L9F1_PERAE</name>
<evidence type="ECO:0000313" key="1">
    <source>
        <dbReference type="EMBL" id="KAJ8629778.1"/>
    </source>
</evidence>
<dbReference type="EMBL" id="CM056815">
    <property type="protein sequence ID" value="KAJ8629778.1"/>
    <property type="molecule type" value="Genomic_DNA"/>
</dbReference>
<keyword evidence="2" id="KW-1185">Reference proteome</keyword>
<evidence type="ECO:0000313" key="2">
    <source>
        <dbReference type="Proteomes" id="UP001234297"/>
    </source>
</evidence>
<sequence length="144" mass="16048">MHLYEYELSTLFLFDDSRIFAALRSLLLFVAITSAAGYISLTAQEMEEKYHEASKHSKYDSNEGGTQKPFLSNTKSMSLIIPNNQTTEKVNCLCAPTTHAGSFRCRQHRNPSLKRASKSVGSGLSNLAAKSASTHNRMKAQYHD</sequence>
<proteinExistence type="predicted"/>
<dbReference type="Proteomes" id="UP001234297">
    <property type="component" value="Chromosome 7"/>
</dbReference>